<comment type="caution">
    <text evidence="2">The sequence shown here is derived from an EMBL/GenBank/DDBJ whole genome shotgun (WGS) entry which is preliminary data.</text>
</comment>
<dbReference type="EMBL" id="JBHUMP010000008">
    <property type="protein sequence ID" value="MFD2740056.1"/>
    <property type="molecule type" value="Genomic_DNA"/>
</dbReference>
<dbReference type="GO" id="GO:0016746">
    <property type="term" value="F:acyltransferase activity"/>
    <property type="evidence" value="ECO:0007669"/>
    <property type="project" value="UniProtKB-KW"/>
</dbReference>
<evidence type="ECO:0000259" key="1">
    <source>
        <dbReference type="PROSITE" id="PS51186"/>
    </source>
</evidence>
<reference evidence="3" key="1">
    <citation type="journal article" date="2019" name="Int. J. Syst. Evol. Microbiol.">
        <title>The Global Catalogue of Microorganisms (GCM) 10K type strain sequencing project: providing services to taxonomists for standard genome sequencing and annotation.</title>
        <authorList>
            <consortium name="The Broad Institute Genomics Platform"/>
            <consortium name="The Broad Institute Genome Sequencing Center for Infectious Disease"/>
            <person name="Wu L."/>
            <person name="Ma J."/>
        </authorList>
    </citation>
    <scope>NUCLEOTIDE SEQUENCE [LARGE SCALE GENOMIC DNA]</scope>
    <source>
        <strain evidence="3">TISTR 2562</strain>
    </source>
</reference>
<dbReference type="PROSITE" id="PS51186">
    <property type="entry name" value="GNAT"/>
    <property type="match status" value="1"/>
</dbReference>
<protein>
    <submittedName>
        <fullName evidence="2">GNAT family N-acetyltransferase</fullName>
        <ecNumber evidence="2">2.3.-.-</ecNumber>
    </submittedName>
</protein>
<sequence>MSTLTLPHPRPLIRGAAPWREVLLKHYTRLGAASRRLRFLGGVADSGLRRLAGETRPASVLGIELDGQVRGVLEIFPVSQGAVEIGISVEDAYQGRGIGRRLFTAGLREAERLGAAQAVFLFHTSNAGIHHLVSSAGARITVEGDESRARVDLSQAVQRHGLGG</sequence>
<dbReference type="RefSeq" id="WP_386374251.1">
    <property type="nucleotide sequence ID" value="NZ_JBHUMP010000008.1"/>
</dbReference>
<evidence type="ECO:0000313" key="3">
    <source>
        <dbReference type="Proteomes" id="UP001597474"/>
    </source>
</evidence>
<feature type="domain" description="N-acetyltransferase" evidence="1">
    <location>
        <begin position="11"/>
        <end position="158"/>
    </location>
</feature>
<dbReference type="Proteomes" id="UP001597474">
    <property type="component" value="Unassembled WGS sequence"/>
</dbReference>
<proteinExistence type="predicted"/>
<gene>
    <name evidence="2" type="ORF">ACFSUD_10780</name>
</gene>
<accession>A0ABW5U2B8</accession>
<name>A0ABW5U2B8_9RHOB</name>
<keyword evidence="2" id="KW-0808">Transferase</keyword>
<dbReference type="CDD" id="cd04301">
    <property type="entry name" value="NAT_SF"/>
    <property type="match status" value="1"/>
</dbReference>
<dbReference type="Gene3D" id="3.40.630.30">
    <property type="match status" value="1"/>
</dbReference>
<dbReference type="Pfam" id="PF00583">
    <property type="entry name" value="Acetyltransf_1"/>
    <property type="match status" value="1"/>
</dbReference>
<dbReference type="SUPFAM" id="SSF55729">
    <property type="entry name" value="Acyl-CoA N-acyltransferases (Nat)"/>
    <property type="match status" value="1"/>
</dbReference>
<keyword evidence="2" id="KW-0012">Acyltransferase</keyword>
<keyword evidence="3" id="KW-1185">Reference proteome</keyword>
<dbReference type="EC" id="2.3.-.-" evidence="2"/>
<organism evidence="2 3">
    <name type="scientific">Sulfitobacter aestuarii</name>
    <dbReference type="NCBI Taxonomy" id="2161676"/>
    <lineage>
        <taxon>Bacteria</taxon>
        <taxon>Pseudomonadati</taxon>
        <taxon>Pseudomonadota</taxon>
        <taxon>Alphaproteobacteria</taxon>
        <taxon>Rhodobacterales</taxon>
        <taxon>Roseobacteraceae</taxon>
        <taxon>Sulfitobacter</taxon>
    </lineage>
</organism>
<dbReference type="InterPro" id="IPR000182">
    <property type="entry name" value="GNAT_dom"/>
</dbReference>
<dbReference type="InterPro" id="IPR016181">
    <property type="entry name" value="Acyl_CoA_acyltransferase"/>
</dbReference>
<evidence type="ECO:0000313" key="2">
    <source>
        <dbReference type="EMBL" id="MFD2740056.1"/>
    </source>
</evidence>